<dbReference type="Gene3D" id="2.40.50.140">
    <property type="entry name" value="Nucleic acid-binding proteins"/>
    <property type="match status" value="1"/>
</dbReference>
<gene>
    <name evidence="3" type="ORF">UC8_50870</name>
</gene>
<dbReference type="Proteomes" id="UP000325286">
    <property type="component" value="Chromosome"/>
</dbReference>
<feature type="compositionally biased region" description="Basic residues" evidence="1">
    <location>
        <begin position="101"/>
        <end position="120"/>
    </location>
</feature>
<name>A0A5B9QVI0_9BACT</name>
<evidence type="ECO:0000313" key="4">
    <source>
        <dbReference type="Proteomes" id="UP000325286"/>
    </source>
</evidence>
<dbReference type="AlphaFoldDB" id="A0A5B9QVI0"/>
<feature type="region of interest" description="Disordered" evidence="1">
    <location>
        <begin position="85"/>
        <end position="120"/>
    </location>
</feature>
<proteinExistence type="predicted"/>
<keyword evidence="3" id="KW-0238">DNA-binding</keyword>
<protein>
    <submittedName>
        <fullName evidence="3">Cold-shock DNA-binding domain protein</fullName>
    </submittedName>
</protein>
<organism evidence="3 4">
    <name type="scientific">Roseimaritima ulvae</name>
    <dbReference type="NCBI Taxonomy" id="980254"/>
    <lineage>
        <taxon>Bacteria</taxon>
        <taxon>Pseudomonadati</taxon>
        <taxon>Planctomycetota</taxon>
        <taxon>Planctomycetia</taxon>
        <taxon>Pirellulales</taxon>
        <taxon>Pirellulaceae</taxon>
        <taxon>Roseimaritima</taxon>
    </lineage>
</organism>
<dbReference type="OrthoDB" id="270195at2"/>
<dbReference type="RefSeq" id="WP_068140974.1">
    <property type="nucleotide sequence ID" value="NZ_CP042914.1"/>
</dbReference>
<accession>A0A5B9QVI0</accession>
<evidence type="ECO:0000256" key="1">
    <source>
        <dbReference type="SAM" id="MobiDB-lite"/>
    </source>
</evidence>
<dbReference type="KEGG" id="rul:UC8_50870"/>
<dbReference type="Pfam" id="PF00313">
    <property type="entry name" value="CSD"/>
    <property type="match status" value="1"/>
</dbReference>
<dbReference type="SUPFAM" id="SSF50249">
    <property type="entry name" value="Nucleic acid-binding proteins"/>
    <property type="match status" value="1"/>
</dbReference>
<dbReference type="PROSITE" id="PS51857">
    <property type="entry name" value="CSD_2"/>
    <property type="match status" value="1"/>
</dbReference>
<dbReference type="InterPro" id="IPR012340">
    <property type="entry name" value="NA-bd_OB-fold"/>
</dbReference>
<feature type="domain" description="CSD" evidence="2">
    <location>
        <begin position="15"/>
        <end position="83"/>
    </location>
</feature>
<dbReference type="GO" id="GO:0003677">
    <property type="term" value="F:DNA binding"/>
    <property type="evidence" value="ECO:0007669"/>
    <property type="project" value="UniProtKB-KW"/>
</dbReference>
<keyword evidence="4" id="KW-1185">Reference proteome</keyword>
<sequence>MAEYVPQPVYHIQRRRLGRIKFVQEEGKFGFIDAEDFRDDVFFHQSVWESRERRPEVDLFVEFEIDDEFQKKEKKLRATVVRETTRPEGAMLEPTVDPHLRAKHHPKARRQRPSWRNKDK</sequence>
<dbReference type="EMBL" id="CP042914">
    <property type="protein sequence ID" value="QEG43044.1"/>
    <property type="molecule type" value="Genomic_DNA"/>
</dbReference>
<dbReference type="InterPro" id="IPR002059">
    <property type="entry name" value="CSP_DNA-bd"/>
</dbReference>
<dbReference type="CDD" id="cd04458">
    <property type="entry name" value="CSP_CDS"/>
    <property type="match status" value="1"/>
</dbReference>
<evidence type="ECO:0000313" key="3">
    <source>
        <dbReference type="EMBL" id="QEG43044.1"/>
    </source>
</evidence>
<reference evidence="3 4" key="1">
    <citation type="submission" date="2019-08" db="EMBL/GenBank/DDBJ databases">
        <title>Deep-cultivation of Planctomycetes and their phenomic and genomic characterization uncovers novel biology.</title>
        <authorList>
            <person name="Wiegand S."/>
            <person name="Jogler M."/>
            <person name="Boedeker C."/>
            <person name="Pinto D."/>
            <person name="Vollmers J."/>
            <person name="Rivas-Marin E."/>
            <person name="Kohn T."/>
            <person name="Peeters S.H."/>
            <person name="Heuer A."/>
            <person name="Rast P."/>
            <person name="Oberbeckmann S."/>
            <person name="Bunk B."/>
            <person name="Jeske O."/>
            <person name="Meyerdierks A."/>
            <person name="Storesund J.E."/>
            <person name="Kallscheuer N."/>
            <person name="Luecker S."/>
            <person name="Lage O.M."/>
            <person name="Pohl T."/>
            <person name="Merkel B.J."/>
            <person name="Hornburger P."/>
            <person name="Mueller R.-W."/>
            <person name="Bruemmer F."/>
            <person name="Labrenz M."/>
            <person name="Spormann A.M."/>
            <person name="Op den Camp H."/>
            <person name="Overmann J."/>
            <person name="Amann R."/>
            <person name="Jetten M.S.M."/>
            <person name="Mascher T."/>
            <person name="Medema M.H."/>
            <person name="Devos D.P."/>
            <person name="Kaster A.-K."/>
            <person name="Ovreas L."/>
            <person name="Rohde M."/>
            <person name="Galperin M.Y."/>
            <person name="Jogler C."/>
        </authorList>
    </citation>
    <scope>NUCLEOTIDE SEQUENCE [LARGE SCALE GENOMIC DNA]</scope>
    <source>
        <strain evidence="3 4">UC8</strain>
    </source>
</reference>
<evidence type="ECO:0000259" key="2">
    <source>
        <dbReference type="PROSITE" id="PS51857"/>
    </source>
</evidence>